<proteinExistence type="predicted"/>
<dbReference type="SUPFAM" id="SSF53756">
    <property type="entry name" value="UDP-Glycosyltransferase/glycogen phosphorylase"/>
    <property type="match status" value="1"/>
</dbReference>
<dbReference type="Proteomes" id="UP000183257">
    <property type="component" value="Unassembled WGS sequence"/>
</dbReference>
<dbReference type="RefSeq" id="WP_072301936.1">
    <property type="nucleotide sequence ID" value="NZ_FPIY01000001.1"/>
</dbReference>
<keyword evidence="3" id="KW-0808">Transferase</keyword>
<evidence type="ECO:0000313" key="3">
    <source>
        <dbReference type="EMBL" id="SFW16710.1"/>
    </source>
</evidence>
<evidence type="ECO:0000259" key="2">
    <source>
        <dbReference type="Pfam" id="PF13477"/>
    </source>
</evidence>
<dbReference type="InterPro" id="IPR028098">
    <property type="entry name" value="Glyco_trans_4-like_N"/>
</dbReference>
<dbReference type="PANTHER" id="PTHR12526:SF630">
    <property type="entry name" value="GLYCOSYLTRANSFERASE"/>
    <property type="match status" value="1"/>
</dbReference>
<dbReference type="Gene3D" id="3.40.50.2000">
    <property type="entry name" value="Glycogen Phosphorylase B"/>
    <property type="match status" value="2"/>
</dbReference>
<evidence type="ECO:0000313" key="4">
    <source>
        <dbReference type="Proteomes" id="UP000183257"/>
    </source>
</evidence>
<feature type="domain" description="Glycosyltransferase subfamily 4-like N-terminal" evidence="2">
    <location>
        <begin position="30"/>
        <end position="93"/>
    </location>
</feature>
<organism evidence="3 4">
    <name type="scientific">Cellulophaga fucicola</name>
    <dbReference type="NCBI Taxonomy" id="76595"/>
    <lineage>
        <taxon>Bacteria</taxon>
        <taxon>Pseudomonadati</taxon>
        <taxon>Bacteroidota</taxon>
        <taxon>Flavobacteriia</taxon>
        <taxon>Flavobacteriales</taxon>
        <taxon>Flavobacteriaceae</taxon>
        <taxon>Cellulophaga</taxon>
    </lineage>
</organism>
<dbReference type="InterPro" id="IPR001296">
    <property type="entry name" value="Glyco_trans_1"/>
</dbReference>
<dbReference type="Pfam" id="PF00534">
    <property type="entry name" value="Glycos_transf_1"/>
    <property type="match status" value="1"/>
</dbReference>
<dbReference type="GO" id="GO:0016757">
    <property type="term" value="F:glycosyltransferase activity"/>
    <property type="evidence" value="ECO:0007669"/>
    <property type="project" value="InterPro"/>
</dbReference>
<sequence>MKLLYITNQICGSGGLERVLSIKASYLTENLNYDVHILTLNQGNTSLFYDFSEKITYHDVTAKGNPLQYFINYRKGIKEIIKKINPDVISVCDDGLKGLLLPYIIGKPCPMVYERHASKNIEIKKDNLKVLDQLKRKIMFKLMDIGAAKYDTFVVLTNGNTKEWNLQNMVVIPNPLSFFPEKEQLSSLANKNVLAVGNHGFQKGYDRLLQSWKIVLEKYPDWILNIYGKIDEDKKHIKLAEHLGISKNVFVHQPVKNIETKYKEASIYVMSSRSEGFGMVLIEAMAYGVPCISFDCPSGPKDIIDDKKDGFLIKNGDISTFSSKICSLIKDYDLRKKMGLNARIKSEKYLTKNIIPIWDTLFKGLS</sequence>
<reference evidence="4" key="1">
    <citation type="submission" date="2016-11" db="EMBL/GenBank/DDBJ databases">
        <authorList>
            <person name="Varghese N."/>
            <person name="Submissions S."/>
        </authorList>
    </citation>
    <scope>NUCLEOTIDE SEQUENCE [LARGE SCALE GENOMIC DNA]</scope>
    <source>
        <strain evidence="4">DSM 24786</strain>
    </source>
</reference>
<dbReference type="EMBL" id="FPIY01000001">
    <property type="protein sequence ID" value="SFW16710.1"/>
    <property type="molecule type" value="Genomic_DNA"/>
</dbReference>
<evidence type="ECO:0000259" key="1">
    <source>
        <dbReference type="Pfam" id="PF00534"/>
    </source>
</evidence>
<feature type="domain" description="Glycosyl transferase family 1" evidence="1">
    <location>
        <begin position="190"/>
        <end position="343"/>
    </location>
</feature>
<dbReference type="PANTHER" id="PTHR12526">
    <property type="entry name" value="GLYCOSYLTRANSFERASE"/>
    <property type="match status" value="1"/>
</dbReference>
<name>A0A1K1M421_9FLAO</name>
<dbReference type="Pfam" id="PF13477">
    <property type="entry name" value="Glyco_trans_4_2"/>
    <property type="match status" value="1"/>
</dbReference>
<keyword evidence="4" id="KW-1185">Reference proteome</keyword>
<accession>A0A1K1M421</accession>
<protein>
    <submittedName>
        <fullName evidence="3">Glycosyltransferase involved in cell wall bisynthesis</fullName>
    </submittedName>
</protein>
<dbReference type="OrthoDB" id="9811239at2"/>
<dbReference type="STRING" id="76595.SAMN05660313_00242"/>
<dbReference type="CDD" id="cd03820">
    <property type="entry name" value="GT4_AmsD-like"/>
    <property type="match status" value="1"/>
</dbReference>
<dbReference type="AlphaFoldDB" id="A0A1K1M421"/>
<gene>
    <name evidence="3" type="ORF">SAMN05660313_00242</name>
</gene>